<keyword evidence="6 7" id="KW-0472">Membrane</keyword>
<evidence type="ECO:0000313" key="10">
    <source>
        <dbReference type="Proteomes" id="UP000292459"/>
    </source>
</evidence>
<dbReference type="EMBL" id="QVFV01000010">
    <property type="protein sequence ID" value="RZM75101.1"/>
    <property type="molecule type" value="Genomic_DNA"/>
</dbReference>
<comment type="similarity">
    <text evidence="2">Belongs to the EamA transporter family.</text>
</comment>
<proteinExistence type="inferred from homology"/>
<comment type="subcellular location">
    <subcellularLocation>
        <location evidence="1">Cell membrane</location>
        <topology evidence="1">Multi-pass membrane protein</topology>
    </subcellularLocation>
</comment>
<feature type="transmembrane region" description="Helical" evidence="7">
    <location>
        <begin position="246"/>
        <end position="264"/>
    </location>
</feature>
<dbReference type="GO" id="GO:0005886">
    <property type="term" value="C:plasma membrane"/>
    <property type="evidence" value="ECO:0007669"/>
    <property type="project" value="UniProtKB-SubCell"/>
</dbReference>
<dbReference type="PANTHER" id="PTHR42920">
    <property type="entry name" value="OS03G0707200 PROTEIN-RELATED"/>
    <property type="match status" value="1"/>
</dbReference>
<evidence type="ECO:0000256" key="3">
    <source>
        <dbReference type="ARBA" id="ARBA00022475"/>
    </source>
</evidence>
<evidence type="ECO:0000259" key="8">
    <source>
        <dbReference type="Pfam" id="PF00892"/>
    </source>
</evidence>
<dbReference type="AlphaFoldDB" id="A0A4Q7E1W3"/>
<evidence type="ECO:0000256" key="6">
    <source>
        <dbReference type="ARBA" id="ARBA00023136"/>
    </source>
</evidence>
<name>A0A4Q7E1W3_9CYAN</name>
<feature type="transmembrane region" description="Helical" evidence="7">
    <location>
        <begin position="106"/>
        <end position="123"/>
    </location>
</feature>
<keyword evidence="3" id="KW-1003">Cell membrane</keyword>
<gene>
    <name evidence="9" type="ORF">DYY88_22520</name>
</gene>
<dbReference type="OrthoDB" id="9815120at2"/>
<feature type="transmembrane region" description="Helical" evidence="7">
    <location>
        <begin position="79"/>
        <end position="99"/>
    </location>
</feature>
<evidence type="ECO:0000313" key="9">
    <source>
        <dbReference type="EMBL" id="RZM75101.1"/>
    </source>
</evidence>
<feature type="transmembrane region" description="Helical" evidence="7">
    <location>
        <begin position="26"/>
        <end position="44"/>
    </location>
</feature>
<protein>
    <submittedName>
        <fullName evidence="9">EamA family transporter</fullName>
    </submittedName>
</protein>
<dbReference type="Proteomes" id="UP000292459">
    <property type="component" value="Unassembled WGS sequence"/>
</dbReference>
<dbReference type="SUPFAM" id="SSF103481">
    <property type="entry name" value="Multidrug resistance efflux transporter EmrE"/>
    <property type="match status" value="2"/>
</dbReference>
<evidence type="ECO:0000256" key="2">
    <source>
        <dbReference type="ARBA" id="ARBA00007362"/>
    </source>
</evidence>
<reference evidence="9 10" key="1">
    <citation type="submission" date="2018-11" db="EMBL/GenBank/DDBJ databases">
        <title>Whole genome sequencing of an environmental sample.</title>
        <authorList>
            <person name="Sarangi A.N."/>
            <person name="Singh D."/>
            <person name="Tripathy S."/>
        </authorList>
    </citation>
    <scope>NUCLEOTIDE SEQUENCE [LARGE SCALE GENOMIC DNA]</scope>
    <source>
        <strain evidence="9 10">Lakshadweep</strain>
    </source>
</reference>
<dbReference type="InterPro" id="IPR051258">
    <property type="entry name" value="Diverse_Substrate_Transporter"/>
</dbReference>
<comment type="caution">
    <text evidence="9">The sequence shown here is derived from an EMBL/GenBank/DDBJ whole genome shotgun (WGS) entry which is preliminary data.</text>
</comment>
<keyword evidence="10" id="KW-1185">Reference proteome</keyword>
<evidence type="ECO:0000256" key="5">
    <source>
        <dbReference type="ARBA" id="ARBA00022989"/>
    </source>
</evidence>
<keyword evidence="4 7" id="KW-0812">Transmembrane</keyword>
<evidence type="ECO:0000256" key="7">
    <source>
        <dbReference type="SAM" id="Phobius"/>
    </source>
</evidence>
<organism evidence="9 10">
    <name type="scientific">Leptolyngbya iicbica LK</name>
    <dbReference type="NCBI Taxonomy" id="2294035"/>
    <lineage>
        <taxon>Bacteria</taxon>
        <taxon>Bacillati</taxon>
        <taxon>Cyanobacteriota</taxon>
        <taxon>Cyanophyceae</taxon>
        <taxon>Leptolyngbyales</taxon>
        <taxon>Leptolyngbyaceae</taxon>
        <taxon>Leptolyngbya group</taxon>
        <taxon>Leptolyngbya</taxon>
        <taxon>Leptolyngbya iicbica</taxon>
    </lineage>
</organism>
<evidence type="ECO:0000256" key="1">
    <source>
        <dbReference type="ARBA" id="ARBA00004651"/>
    </source>
</evidence>
<dbReference type="InterPro" id="IPR000620">
    <property type="entry name" value="EamA_dom"/>
</dbReference>
<dbReference type="Pfam" id="PF00892">
    <property type="entry name" value="EamA"/>
    <property type="match status" value="1"/>
</dbReference>
<feature type="transmembrane region" description="Helical" evidence="7">
    <location>
        <begin position="162"/>
        <end position="180"/>
    </location>
</feature>
<keyword evidence="5 7" id="KW-1133">Transmembrane helix</keyword>
<feature type="transmembrane region" description="Helical" evidence="7">
    <location>
        <begin position="56"/>
        <end position="73"/>
    </location>
</feature>
<sequence length="270" mass="28239">MLFLAMASIHSGAAIAKGLFDQVSPFGMVSLRLGLGALVLVVLFRPRWRHHSWQDYRLLGLLGLSMGVMNAALYHAISYIPIGVAVTLEFVGPLGVALAHSRRGADWMWVAMAAAGVMLLAPFGGTLHPLGVCLALMAGGCWAAYILLSARVGKVFPGTEGVAMAMTAGAIAIVPFGIVAEGTNLLNPYVLMMGLLVAILSSALPYSLEMAALRQLPVKVFGVLMSVEPAVASCIGLIILGEQLSFRMVVAIALVSLASVGSTLHSRSAQ</sequence>
<dbReference type="InterPro" id="IPR037185">
    <property type="entry name" value="EmrE-like"/>
</dbReference>
<feature type="transmembrane region" description="Helical" evidence="7">
    <location>
        <begin position="220"/>
        <end position="240"/>
    </location>
</feature>
<feature type="domain" description="EamA" evidence="8">
    <location>
        <begin position="130"/>
        <end position="260"/>
    </location>
</feature>
<accession>A0A4Q7E1W3</accession>
<feature type="transmembrane region" description="Helical" evidence="7">
    <location>
        <begin position="186"/>
        <end position="208"/>
    </location>
</feature>
<feature type="transmembrane region" description="Helical" evidence="7">
    <location>
        <begin position="129"/>
        <end position="150"/>
    </location>
</feature>
<evidence type="ECO:0000256" key="4">
    <source>
        <dbReference type="ARBA" id="ARBA00022692"/>
    </source>
</evidence>
<dbReference type="PANTHER" id="PTHR42920:SF5">
    <property type="entry name" value="EAMA DOMAIN-CONTAINING PROTEIN"/>
    <property type="match status" value="1"/>
</dbReference>